<organism evidence="1 2">
    <name type="scientific">Methylomirabilis oxygeniifera</name>
    <dbReference type="NCBI Taxonomy" id="671143"/>
    <lineage>
        <taxon>Bacteria</taxon>
        <taxon>Candidatus Methylomirabilota</taxon>
        <taxon>Candidatus Methylomirabilia</taxon>
        <taxon>Candidatus Methylomirabilales</taxon>
        <taxon>Candidatus Methylomirabilaceae</taxon>
        <taxon>Candidatus Methylomirabilis</taxon>
    </lineage>
</organism>
<dbReference type="SUPFAM" id="SSF56349">
    <property type="entry name" value="DNA breaking-rejoining enzymes"/>
    <property type="match status" value="1"/>
</dbReference>
<dbReference type="Proteomes" id="UP000006898">
    <property type="component" value="Chromosome"/>
</dbReference>
<dbReference type="EMBL" id="FP565575">
    <property type="protein sequence ID" value="CBE69657.1"/>
    <property type="molecule type" value="Genomic_DNA"/>
</dbReference>
<gene>
    <name evidence="1" type="ORF">DAMO_2584</name>
</gene>
<dbReference type="HOGENOM" id="CLU_2583194_0_0_0"/>
<evidence type="ECO:0008006" key="3">
    <source>
        <dbReference type="Google" id="ProtNLM"/>
    </source>
</evidence>
<evidence type="ECO:0000313" key="1">
    <source>
        <dbReference type="EMBL" id="CBE69657.1"/>
    </source>
</evidence>
<name>D5MIY6_METO1</name>
<dbReference type="GO" id="GO:0003677">
    <property type="term" value="F:DNA binding"/>
    <property type="evidence" value="ECO:0007669"/>
    <property type="project" value="InterPro"/>
</dbReference>
<dbReference type="AlphaFoldDB" id="D5MIY6"/>
<dbReference type="KEGG" id="mox:DAMO_2584"/>
<evidence type="ECO:0000313" key="2">
    <source>
        <dbReference type="Proteomes" id="UP000006898"/>
    </source>
</evidence>
<sequence>MESGDWAVHELLGHRDVSTTMIYAHVLNRGAGKSTAQSIDSEWAWAVSNRKIGEANISAACAIVRIRANCLLSARDGYRV</sequence>
<reference evidence="1 2" key="1">
    <citation type="journal article" date="2010" name="Nature">
        <title>Nitrite-driven anaerobic methane oxidation by oxygenic bacteria.</title>
        <authorList>
            <person name="Ettwig K.F."/>
            <person name="Butler M.K."/>
            <person name="Le Paslier D."/>
            <person name="Pelletier E."/>
            <person name="Mangenot S."/>
            <person name="Kuypers M.M.M."/>
            <person name="Schreiber F."/>
            <person name="Dutilh B.E."/>
            <person name="Zedelius J."/>
            <person name="de Beer D."/>
            <person name="Gloerich J."/>
            <person name="Wessels H.J.C.T."/>
            <person name="van Allen T."/>
            <person name="Luesken F."/>
            <person name="Wu M."/>
            <person name="van de Pas-Schoonen K.T."/>
            <person name="Op den Camp H.J.M."/>
            <person name="Janssen-Megens E.M."/>
            <person name="Francoijs K-J."/>
            <person name="Stunnenberg H."/>
            <person name="Weissenbach J."/>
            <person name="Jetten M.S.M."/>
            <person name="Strous M."/>
        </authorList>
    </citation>
    <scope>NUCLEOTIDE SEQUENCE [LARGE SCALE GENOMIC DNA]</scope>
</reference>
<proteinExistence type="predicted"/>
<dbReference type="STRING" id="671143.DAMO_2584"/>
<accession>D5MIY6</accession>
<dbReference type="InterPro" id="IPR011010">
    <property type="entry name" value="DNA_brk_join_enz"/>
</dbReference>
<protein>
    <recommendedName>
        <fullName evidence="3">Tyr recombinase domain-containing protein</fullName>
    </recommendedName>
</protein>